<dbReference type="InterPro" id="IPR036065">
    <property type="entry name" value="BolA-like_sf"/>
</dbReference>
<organism evidence="2 3">
    <name type="scientific">Bordetella genomosp. 7</name>
    <dbReference type="NCBI Taxonomy" id="1416805"/>
    <lineage>
        <taxon>Bacteria</taxon>
        <taxon>Pseudomonadati</taxon>
        <taxon>Pseudomonadota</taxon>
        <taxon>Betaproteobacteria</taxon>
        <taxon>Burkholderiales</taxon>
        <taxon>Alcaligenaceae</taxon>
        <taxon>Bordetella</taxon>
    </lineage>
</organism>
<dbReference type="SUPFAM" id="SSF82657">
    <property type="entry name" value="BolA-like"/>
    <property type="match status" value="1"/>
</dbReference>
<dbReference type="RefSeq" id="WP_026640311.1">
    <property type="nucleotide sequence ID" value="NZ_NEVI01000006.1"/>
</dbReference>
<dbReference type="Pfam" id="PF01722">
    <property type="entry name" value="BolA"/>
    <property type="match status" value="1"/>
</dbReference>
<dbReference type="AlphaFoldDB" id="A0A261RJA7"/>
<dbReference type="GO" id="GO:0016226">
    <property type="term" value="P:iron-sulfur cluster assembly"/>
    <property type="evidence" value="ECO:0007669"/>
    <property type="project" value="TreeGrafter"/>
</dbReference>
<dbReference type="OrthoDB" id="5296536at2"/>
<comment type="similarity">
    <text evidence="1">Belongs to the BolA/IbaG family.</text>
</comment>
<gene>
    <name evidence="2" type="ORF">CAL19_04530</name>
</gene>
<reference evidence="3" key="1">
    <citation type="submission" date="2017-05" db="EMBL/GenBank/DDBJ databases">
        <title>Complete and WGS of Bordetella genogroups.</title>
        <authorList>
            <person name="Spilker T."/>
            <person name="Lipuma J."/>
        </authorList>
    </citation>
    <scope>NUCLEOTIDE SEQUENCE [LARGE SCALE GENOMIC DNA]</scope>
    <source>
        <strain evidence="3">AU18089</strain>
    </source>
</reference>
<dbReference type="Proteomes" id="UP000216947">
    <property type="component" value="Unassembled WGS sequence"/>
</dbReference>
<dbReference type="PANTHER" id="PTHR46230:SF7">
    <property type="entry name" value="BOLA-LIKE PROTEIN 1"/>
    <property type="match status" value="1"/>
</dbReference>
<protein>
    <submittedName>
        <fullName evidence="2">BolA family transcriptional regulator</fullName>
    </submittedName>
</protein>
<dbReference type="Gene3D" id="3.30.300.90">
    <property type="entry name" value="BolA-like"/>
    <property type="match status" value="1"/>
</dbReference>
<evidence type="ECO:0000313" key="2">
    <source>
        <dbReference type="EMBL" id="OZI24762.1"/>
    </source>
</evidence>
<name>A0A261RJA7_9BORD</name>
<accession>A0A261RJA7</accession>
<dbReference type="EMBL" id="NEVK01000003">
    <property type="protein sequence ID" value="OZI24762.1"/>
    <property type="molecule type" value="Genomic_DNA"/>
</dbReference>
<dbReference type="PANTHER" id="PTHR46230">
    <property type="match status" value="1"/>
</dbReference>
<dbReference type="PIRSF" id="PIRSF003113">
    <property type="entry name" value="BolA"/>
    <property type="match status" value="1"/>
</dbReference>
<evidence type="ECO:0000256" key="1">
    <source>
        <dbReference type="RuleBase" id="RU003860"/>
    </source>
</evidence>
<evidence type="ECO:0000313" key="3">
    <source>
        <dbReference type="Proteomes" id="UP000216947"/>
    </source>
</evidence>
<sequence length="92" mass="9889">MSASTERIDLIRSRLAGLDPLALDIRDDSHLHAGHAGAQGGAGHYHVHIVSARFAGLSPVARHRLVYDLLRDLIPHPIHALALDAQAPKSNP</sequence>
<dbReference type="InterPro" id="IPR002634">
    <property type="entry name" value="BolA"/>
</dbReference>
<keyword evidence="3" id="KW-1185">Reference proteome</keyword>
<proteinExistence type="inferred from homology"/>
<comment type="caution">
    <text evidence="2">The sequence shown here is derived from an EMBL/GenBank/DDBJ whole genome shotgun (WGS) entry which is preliminary data.</text>
</comment>